<accession>A0A1M5JQZ5</accession>
<evidence type="ECO:0000256" key="1">
    <source>
        <dbReference type="SAM" id="MobiDB-lite"/>
    </source>
</evidence>
<dbReference type="RefSeq" id="WP_073322313.1">
    <property type="nucleotide sequence ID" value="NZ_FQWD01000003.1"/>
</dbReference>
<dbReference type="AlphaFoldDB" id="A0A1M5JQZ5"/>
<dbReference type="OrthoDB" id="6322352at2"/>
<gene>
    <name evidence="2" type="ORF">SAMN05216361_2218</name>
</gene>
<name>A0A1M5JQZ5_9ALTE</name>
<evidence type="ECO:0000313" key="3">
    <source>
        <dbReference type="Proteomes" id="UP000184520"/>
    </source>
</evidence>
<keyword evidence="3" id="KW-1185">Reference proteome</keyword>
<organism evidence="2 3">
    <name type="scientific">Marisediminitalea aggregata</name>
    <dbReference type="NCBI Taxonomy" id="634436"/>
    <lineage>
        <taxon>Bacteria</taxon>
        <taxon>Pseudomonadati</taxon>
        <taxon>Pseudomonadota</taxon>
        <taxon>Gammaproteobacteria</taxon>
        <taxon>Alteromonadales</taxon>
        <taxon>Alteromonadaceae</taxon>
        <taxon>Marisediminitalea</taxon>
    </lineage>
</organism>
<dbReference type="Proteomes" id="UP000184520">
    <property type="component" value="Unassembled WGS sequence"/>
</dbReference>
<dbReference type="STRING" id="634436.SAMN05216361_2218"/>
<reference evidence="3" key="1">
    <citation type="submission" date="2016-11" db="EMBL/GenBank/DDBJ databases">
        <authorList>
            <person name="Varghese N."/>
            <person name="Submissions S."/>
        </authorList>
    </citation>
    <scope>NUCLEOTIDE SEQUENCE [LARGE SCALE GENOMIC DNA]</scope>
    <source>
        <strain evidence="3">CGMCC 1.8995</strain>
    </source>
</reference>
<proteinExistence type="predicted"/>
<protein>
    <submittedName>
        <fullName evidence="2">Uncharacterized protein</fullName>
    </submittedName>
</protein>
<dbReference type="EMBL" id="FQWD01000003">
    <property type="protein sequence ID" value="SHG42964.1"/>
    <property type="molecule type" value="Genomic_DNA"/>
</dbReference>
<evidence type="ECO:0000313" key="2">
    <source>
        <dbReference type="EMBL" id="SHG42964.1"/>
    </source>
</evidence>
<sequence length="97" mass="10933">MDIRHSTQAPVIDRSDNRPKPVKRIIPEAEQSANQKDNAVVISGDEASFAKAEAFRTKAGYDKPAPHAEQAVREYLSFERETKRDSVRQMMGVDIYA</sequence>
<feature type="region of interest" description="Disordered" evidence="1">
    <location>
        <begin position="1"/>
        <end position="22"/>
    </location>
</feature>